<comment type="caution">
    <text evidence="3">The sequence shown here is derived from an EMBL/GenBank/DDBJ whole genome shotgun (WGS) entry which is preliminary data.</text>
</comment>
<dbReference type="PANTHER" id="PTHR47203">
    <property type="match status" value="1"/>
</dbReference>
<dbReference type="Proteomes" id="UP001287356">
    <property type="component" value="Unassembled WGS sequence"/>
</dbReference>
<feature type="compositionally biased region" description="Polar residues" evidence="1">
    <location>
        <begin position="60"/>
        <end position="69"/>
    </location>
</feature>
<keyword evidence="4" id="KW-1185">Reference proteome</keyword>
<dbReference type="InterPro" id="IPR003265">
    <property type="entry name" value="HhH-GPD_domain"/>
</dbReference>
<dbReference type="PANTHER" id="PTHR47203:SF1">
    <property type="entry name" value="HYPOTHETICAL BASE EXCISION DNA REPAIR PROTEIN (EUROFUNG)"/>
    <property type="match status" value="1"/>
</dbReference>
<evidence type="ECO:0000259" key="2">
    <source>
        <dbReference type="SMART" id="SM00478"/>
    </source>
</evidence>
<dbReference type="GO" id="GO:0006285">
    <property type="term" value="P:base-excision repair, AP site formation"/>
    <property type="evidence" value="ECO:0007669"/>
    <property type="project" value="UniProtKB-ARBA"/>
</dbReference>
<dbReference type="SMART" id="SM00478">
    <property type="entry name" value="ENDO3c"/>
    <property type="match status" value="1"/>
</dbReference>
<dbReference type="EMBL" id="JAULSN010000001">
    <property type="protein sequence ID" value="KAK3384107.1"/>
    <property type="molecule type" value="Genomic_DNA"/>
</dbReference>
<gene>
    <name evidence="3" type="ORF">B0T24DRAFT_689060</name>
</gene>
<sequence length="377" mass="39786">MAKRIATTAAVAQRTQPARAARHTTKSAPKVEPATKVKPEPDLPDTLSRVAKVKKEDSPNLKSTLSTPTKPKAIKKEDDAVPSSPPSSPTSISPPSPTKRTAATKNLPADLQARKLKAYTQHGSHTSPFPDFPHPTPSDCQRALTILTSLHGARTRPAQLKASATRAGCGDAPCVLDALVRTILSQNTTDTNSSRAYRSLNRVYGTTDDSDSKWAAIAAGGPAKLERAIRCGGLSAVKSRTIVSLLAQVSAHAGGSYSLEHLRTMSADAAMRSLLAFRGVGPKTASCVALFSLGHASFAVDTHVWRLAGLLGWRPRSASRDATHLHLDAAVPDECKYALHVLLVTHGKRCGECRAGGKAAGACPLRRAFPAEVTSGL</sequence>
<feature type="region of interest" description="Disordered" evidence="1">
    <location>
        <begin position="1"/>
        <end position="105"/>
    </location>
</feature>
<dbReference type="InterPro" id="IPR023170">
    <property type="entry name" value="HhH_base_excis_C"/>
</dbReference>
<accession>A0AAE0NM59</accession>
<evidence type="ECO:0000313" key="4">
    <source>
        <dbReference type="Proteomes" id="UP001287356"/>
    </source>
</evidence>
<dbReference type="GO" id="GO:0000702">
    <property type="term" value="F:oxidized base lesion DNA N-glycosylase activity"/>
    <property type="evidence" value="ECO:0007669"/>
    <property type="project" value="UniProtKB-ARBA"/>
</dbReference>
<organism evidence="3 4">
    <name type="scientific">Lasiosphaeria ovina</name>
    <dbReference type="NCBI Taxonomy" id="92902"/>
    <lineage>
        <taxon>Eukaryota</taxon>
        <taxon>Fungi</taxon>
        <taxon>Dikarya</taxon>
        <taxon>Ascomycota</taxon>
        <taxon>Pezizomycotina</taxon>
        <taxon>Sordariomycetes</taxon>
        <taxon>Sordariomycetidae</taxon>
        <taxon>Sordariales</taxon>
        <taxon>Lasiosphaeriaceae</taxon>
        <taxon>Lasiosphaeria</taxon>
    </lineage>
</organism>
<dbReference type="Gene3D" id="1.10.1670.10">
    <property type="entry name" value="Helix-hairpin-Helix base-excision DNA repair enzymes (C-terminal)"/>
    <property type="match status" value="1"/>
</dbReference>
<reference evidence="3" key="1">
    <citation type="journal article" date="2023" name="Mol. Phylogenet. Evol.">
        <title>Genome-scale phylogeny and comparative genomics of the fungal order Sordariales.</title>
        <authorList>
            <person name="Hensen N."/>
            <person name="Bonometti L."/>
            <person name="Westerberg I."/>
            <person name="Brannstrom I.O."/>
            <person name="Guillou S."/>
            <person name="Cros-Aarteil S."/>
            <person name="Calhoun S."/>
            <person name="Haridas S."/>
            <person name="Kuo A."/>
            <person name="Mondo S."/>
            <person name="Pangilinan J."/>
            <person name="Riley R."/>
            <person name="LaButti K."/>
            <person name="Andreopoulos B."/>
            <person name="Lipzen A."/>
            <person name="Chen C."/>
            <person name="Yan M."/>
            <person name="Daum C."/>
            <person name="Ng V."/>
            <person name="Clum A."/>
            <person name="Steindorff A."/>
            <person name="Ohm R.A."/>
            <person name="Martin F."/>
            <person name="Silar P."/>
            <person name="Natvig D.O."/>
            <person name="Lalanne C."/>
            <person name="Gautier V."/>
            <person name="Ament-Velasquez S.L."/>
            <person name="Kruys A."/>
            <person name="Hutchinson M.I."/>
            <person name="Powell A.J."/>
            <person name="Barry K."/>
            <person name="Miller A.N."/>
            <person name="Grigoriev I.V."/>
            <person name="Debuchy R."/>
            <person name="Gladieux P."/>
            <person name="Hiltunen Thoren M."/>
            <person name="Johannesson H."/>
        </authorList>
    </citation>
    <scope>NUCLEOTIDE SEQUENCE</scope>
    <source>
        <strain evidence="3">CBS 958.72</strain>
    </source>
</reference>
<dbReference type="Pfam" id="PF00730">
    <property type="entry name" value="HhH-GPD"/>
    <property type="match status" value="1"/>
</dbReference>
<feature type="region of interest" description="Disordered" evidence="1">
    <location>
        <begin position="119"/>
        <end position="140"/>
    </location>
</feature>
<evidence type="ECO:0000313" key="3">
    <source>
        <dbReference type="EMBL" id="KAK3384107.1"/>
    </source>
</evidence>
<protein>
    <submittedName>
        <fullName evidence="3">HhH-GPD family base excision DNA repair protein</fullName>
    </submittedName>
</protein>
<dbReference type="Gene3D" id="1.10.340.30">
    <property type="entry name" value="Hypothetical protein, domain 2"/>
    <property type="match status" value="1"/>
</dbReference>
<dbReference type="AlphaFoldDB" id="A0AAE0NM59"/>
<dbReference type="SUPFAM" id="SSF48150">
    <property type="entry name" value="DNA-glycosylase"/>
    <property type="match status" value="1"/>
</dbReference>
<dbReference type="InterPro" id="IPR011257">
    <property type="entry name" value="DNA_glycosylase"/>
</dbReference>
<reference evidence="3" key="2">
    <citation type="submission" date="2023-06" db="EMBL/GenBank/DDBJ databases">
        <authorList>
            <consortium name="Lawrence Berkeley National Laboratory"/>
            <person name="Haridas S."/>
            <person name="Hensen N."/>
            <person name="Bonometti L."/>
            <person name="Westerberg I."/>
            <person name="Brannstrom I.O."/>
            <person name="Guillou S."/>
            <person name="Cros-Aarteil S."/>
            <person name="Calhoun S."/>
            <person name="Kuo A."/>
            <person name="Mondo S."/>
            <person name="Pangilinan J."/>
            <person name="Riley R."/>
            <person name="Labutti K."/>
            <person name="Andreopoulos B."/>
            <person name="Lipzen A."/>
            <person name="Chen C."/>
            <person name="Yanf M."/>
            <person name="Daum C."/>
            <person name="Ng V."/>
            <person name="Clum A."/>
            <person name="Steindorff A."/>
            <person name="Ohm R."/>
            <person name="Martin F."/>
            <person name="Silar P."/>
            <person name="Natvig D."/>
            <person name="Lalanne C."/>
            <person name="Gautier V."/>
            <person name="Ament-Velasquez S.L."/>
            <person name="Kruys A."/>
            <person name="Hutchinson M.I."/>
            <person name="Powell A.J."/>
            <person name="Barry K."/>
            <person name="Miller A.N."/>
            <person name="Grigoriev I.V."/>
            <person name="Debuchy R."/>
            <person name="Gladieux P."/>
            <person name="Thoren M.H."/>
            <person name="Johannesson H."/>
        </authorList>
    </citation>
    <scope>NUCLEOTIDE SEQUENCE</scope>
    <source>
        <strain evidence="3">CBS 958.72</strain>
    </source>
</reference>
<feature type="domain" description="HhH-GPD" evidence="2">
    <location>
        <begin position="184"/>
        <end position="349"/>
    </location>
</feature>
<proteinExistence type="predicted"/>
<dbReference type="CDD" id="cd00056">
    <property type="entry name" value="ENDO3c"/>
    <property type="match status" value="1"/>
</dbReference>
<feature type="compositionally biased region" description="Pro residues" evidence="1">
    <location>
        <begin position="83"/>
        <end position="97"/>
    </location>
</feature>
<name>A0AAE0NM59_9PEZI</name>
<evidence type="ECO:0000256" key="1">
    <source>
        <dbReference type="SAM" id="MobiDB-lite"/>
    </source>
</evidence>